<keyword evidence="2" id="KW-1133">Transmembrane helix</keyword>
<protein>
    <recommendedName>
        <fullName evidence="5">Neurotransmitter-gated ion-channel transmembrane region</fullName>
    </recommendedName>
</protein>
<organism evidence="3 4">
    <name type="scientific">Oesophagostomum dentatum</name>
    <name type="common">Nodular worm</name>
    <dbReference type="NCBI Taxonomy" id="61180"/>
    <lineage>
        <taxon>Eukaryota</taxon>
        <taxon>Metazoa</taxon>
        <taxon>Ecdysozoa</taxon>
        <taxon>Nematoda</taxon>
        <taxon>Chromadorea</taxon>
        <taxon>Rhabditida</taxon>
        <taxon>Rhabditina</taxon>
        <taxon>Rhabditomorpha</taxon>
        <taxon>Strongyloidea</taxon>
        <taxon>Strongylidae</taxon>
        <taxon>Oesophagostomum</taxon>
    </lineage>
</organism>
<keyword evidence="2" id="KW-0812">Transmembrane</keyword>
<evidence type="ECO:0000256" key="1">
    <source>
        <dbReference type="SAM" id="MobiDB-lite"/>
    </source>
</evidence>
<dbReference type="Proteomes" id="UP000053660">
    <property type="component" value="Unassembled WGS sequence"/>
</dbReference>
<accession>A0A0B1THL5</accession>
<keyword evidence="2" id="KW-0472">Membrane</keyword>
<dbReference type="AlphaFoldDB" id="A0A0B1THL5"/>
<evidence type="ECO:0008006" key="5">
    <source>
        <dbReference type="Google" id="ProtNLM"/>
    </source>
</evidence>
<dbReference type="OrthoDB" id="203862at2759"/>
<feature type="non-terminal residue" evidence="3">
    <location>
        <position position="1"/>
    </location>
</feature>
<evidence type="ECO:0000313" key="3">
    <source>
        <dbReference type="EMBL" id="KHJ95312.1"/>
    </source>
</evidence>
<dbReference type="GO" id="GO:0016020">
    <property type="term" value="C:membrane"/>
    <property type="evidence" value="ECO:0007669"/>
    <property type="project" value="InterPro"/>
</dbReference>
<dbReference type="EMBL" id="KN550009">
    <property type="protein sequence ID" value="KHJ95312.1"/>
    <property type="molecule type" value="Genomic_DNA"/>
</dbReference>
<gene>
    <name evidence="3" type="ORF">OESDEN_04744</name>
</gene>
<proteinExistence type="predicted"/>
<reference evidence="3 4" key="1">
    <citation type="submission" date="2014-03" db="EMBL/GenBank/DDBJ databases">
        <title>Draft genome of the hookworm Oesophagostomum dentatum.</title>
        <authorList>
            <person name="Mitreva M."/>
        </authorList>
    </citation>
    <scope>NUCLEOTIDE SEQUENCE [LARGE SCALE GENOMIC DNA]</scope>
    <source>
        <strain evidence="3 4">OD-Hann</strain>
    </source>
</reference>
<name>A0A0B1THL5_OESDE</name>
<feature type="transmembrane region" description="Helical" evidence="2">
    <location>
        <begin position="102"/>
        <end position="121"/>
    </location>
</feature>
<evidence type="ECO:0000313" key="4">
    <source>
        <dbReference type="Proteomes" id="UP000053660"/>
    </source>
</evidence>
<dbReference type="InterPro" id="IPR036719">
    <property type="entry name" value="Neuro-gated_channel_TM_sf"/>
</dbReference>
<dbReference type="InterPro" id="IPR038050">
    <property type="entry name" value="Neuro_actylchol_rec"/>
</dbReference>
<dbReference type="SUPFAM" id="SSF90112">
    <property type="entry name" value="Neurotransmitter-gated ion-channel transmembrane pore"/>
    <property type="match status" value="1"/>
</dbReference>
<dbReference type="GO" id="GO:0006811">
    <property type="term" value="P:monoatomic ion transport"/>
    <property type="evidence" value="ECO:0007669"/>
    <property type="project" value="InterPro"/>
</dbReference>
<keyword evidence="4" id="KW-1185">Reference proteome</keyword>
<feature type="region of interest" description="Disordered" evidence="1">
    <location>
        <begin position="1"/>
        <end position="24"/>
    </location>
</feature>
<sequence length="126" mass="14655">LIRKFKAKAPCPAQRSRSSSCTSPRICRNHVQSDSPHGFRSYGTTDPRMRRKLLLTTPGSISRTSRDITQTPEKMLLLDGCEEKTFVHQPRRGWTCDRIDRLSMIIFPGLFTLFNIIYWSYYLNLD</sequence>
<dbReference type="Gene3D" id="1.20.58.390">
    <property type="entry name" value="Neurotransmitter-gated ion-channel transmembrane domain"/>
    <property type="match status" value="1"/>
</dbReference>
<evidence type="ECO:0000256" key="2">
    <source>
        <dbReference type="SAM" id="Phobius"/>
    </source>
</evidence>